<reference evidence="4" key="1">
    <citation type="submission" date="2021-10" db="EMBL/GenBank/DDBJ databases">
        <title>Tropical sea cucumber genome reveals ecological adaptation and Cuvierian tubules defense mechanism.</title>
        <authorList>
            <person name="Chen T."/>
        </authorList>
    </citation>
    <scope>NUCLEOTIDE SEQUENCE</scope>
    <source>
        <strain evidence="4">Nanhai2018</strain>
        <tissue evidence="4">Muscle</tissue>
    </source>
</reference>
<evidence type="ECO:0000259" key="3">
    <source>
        <dbReference type="Pfam" id="PF01557"/>
    </source>
</evidence>
<dbReference type="AlphaFoldDB" id="A0A9Q1BFE1"/>
<feature type="domain" description="Fumarylacetoacetase-like C-terminal" evidence="3">
    <location>
        <begin position="118"/>
        <end position="326"/>
    </location>
</feature>
<dbReference type="PANTHER" id="PTHR42796">
    <property type="entry name" value="FUMARYLACETOACETATE HYDROLASE DOMAIN-CONTAINING PROTEIN 2A-RELATED"/>
    <property type="match status" value="1"/>
</dbReference>
<dbReference type="InterPro" id="IPR036663">
    <property type="entry name" value="Fumarylacetoacetase_C_sf"/>
</dbReference>
<protein>
    <submittedName>
        <fullName evidence="4">Fumarylacetoacetate hydrolase domain-containing protein 2</fullName>
    </submittedName>
</protein>
<dbReference type="InterPro" id="IPR011234">
    <property type="entry name" value="Fumarylacetoacetase-like_C"/>
</dbReference>
<dbReference type="FunFam" id="3.90.850.10:FF:000002">
    <property type="entry name" value="2-hydroxyhepta-2,4-diene-1,7-dioate isomerase"/>
    <property type="match status" value="1"/>
</dbReference>
<evidence type="ECO:0000313" key="4">
    <source>
        <dbReference type="EMBL" id="KAJ8025746.1"/>
    </source>
</evidence>
<gene>
    <name evidence="4" type="ORF">HOLleu_33389</name>
</gene>
<evidence type="ECO:0000313" key="5">
    <source>
        <dbReference type="Proteomes" id="UP001152320"/>
    </source>
</evidence>
<dbReference type="GO" id="GO:0006107">
    <property type="term" value="P:oxaloacetate metabolic process"/>
    <property type="evidence" value="ECO:0007669"/>
    <property type="project" value="UniProtKB-ARBA"/>
</dbReference>
<dbReference type="Proteomes" id="UP001152320">
    <property type="component" value="Chromosome 17"/>
</dbReference>
<dbReference type="SUPFAM" id="SSF56529">
    <property type="entry name" value="FAH"/>
    <property type="match status" value="1"/>
</dbReference>
<dbReference type="Pfam" id="PF01557">
    <property type="entry name" value="FAA_hydrolase"/>
    <property type="match status" value="1"/>
</dbReference>
<dbReference type="EMBL" id="JAIZAY010000017">
    <property type="protein sequence ID" value="KAJ8025746.1"/>
    <property type="molecule type" value="Genomic_DNA"/>
</dbReference>
<comment type="similarity">
    <text evidence="1">Belongs to the FAH family.</text>
</comment>
<evidence type="ECO:0000256" key="2">
    <source>
        <dbReference type="ARBA" id="ARBA00022723"/>
    </source>
</evidence>
<dbReference type="Gene3D" id="3.90.850.10">
    <property type="entry name" value="Fumarylacetoacetase-like, C-terminal domain"/>
    <property type="match status" value="1"/>
</dbReference>
<dbReference type="GO" id="GO:0046872">
    <property type="term" value="F:metal ion binding"/>
    <property type="evidence" value="ECO:0007669"/>
    <property type="project" value="UniProtKB-KW"/>
</dbReference>
<dbReference type="InterPro" id="IPR051121">
    <property type="entry name" value="FAH"/>
</dbReference>
<dbReference type="PANTHER" id="PTHR42796:SF4">
    <property type="entry name" value="FUMARYLACETOACETATE HYDROLASE DOMAIN-CONTAINING PROTEIN 2A"/>
    <property type="match status" value="1"/>
</dbReference>
<dbReference type="OrthoDB" id="411064at2759"/>
<name>A0A9Q1BFE1_HOLLE</name>
<proteinExistence type="inferred from homology"/>
<dbReference type="GO" id="GO:0050163">
    <property type="term" value="F:oxaloacetate tautomerase activity"/>
    <property type="evidence" value="ECO:0007669"/>
    <property type="project" value="UniProtKB-ARBA"/>
</dbReference>
<sequence>MLHQLRLGLGHFVARRVIFRQPSQVTRSVVTSAALNQESTKMRLVQFVHNEEQRVGVEQGNGDIIDLNVDPTFPKDMVNFLKGGDTLLRKAKEIATAAKSVHPKDSIKLISPITNPEKVLCIGMNYVDHCEEQNQPVPKEPVVFNKFASCIVGPTDDVIYPDETEQLDWEVELVIVIGKSGKNIKEEDAMSHIFGYTVAHDVSARDWQMLRNGKQWLLGKAMDTFCPLGPAIVTTDSLSDPHNLGLRCRVNGKTMQDSTTKNLVFKSEQLIAFVSRFMTLTPGDIILTGTPPGVGVFCKPEPIFLKRGDVVECEVDEIGTITNKIV</sequence>
<organism evidence="4 5">
    <name type="scientific">Holothuria leucospilota</name>
    <name type="common">Black long sea cucumber</name>
    <name type="synonym">Mertensiothuria leucospilota</name>
    <dbReference type="NCBI Taxonomy" id="206669"/>
    <lineage>
        <taxon>Eukaryota</taxon>
        <taxon>Metazoa</taxon>
        <taxon>Echinodermata</taxon>
        <taxon>Eleutherozoa</taxon>
        <taxon>Echinozoa</taxon>
        <taxon>Holothuroidea</taxon>
        <taxon>Aspidochirotacea</taxon>
        <taxon>Aspidochirotida</taxon>
        <taxon>Holothuriidae</taxon>
        <taxon>Holothuria</taxon>
    </lineage>
</organism>
<keyword evidence="5" id="KW-1185">Reference proteome</keyword>
<comment type="caution">
    <text evidence="4">The sequence shown here is derived from an EMBL/GenBank/DDBJ whole genome shotgun (WGS) entry which is preliminary data.</text>
</comment>
<accession>A0A9Q1BFE1</accession>
<keyword evidence="2" id="KW-0479">Metal-binding</keyword>
<keyword evidence="4" id="KW-0378">Hydrolase</keyword>
<dbReference type="GO" id="GO:0016787">
    <property type="term" value="F:hydrolase activity"/>
    <property type="evidence" value="ECO:0007669"/>
    <property type="project" value="UniProtKB-KW"/>
</dbReference>
<evidence type="ECO:0000256" key="1">
    <source>
        <dbReference type="ARBA" id="ARBA00010211"/>
    </source>
</evidence>